<evidence type="ECO:0000256" key="8">
    <source>
        <dbReference type="ARBA" id="ARBA00023237"/>
    </source>
</evidence>
<comment type="subcellular location">
    <subcellularLocation>
        <location evidence="1 9">Cell outer membrane</location>
        <topology evidence="1 9">Multi-pass membrane protein</topology>
    </subcellularLocation>
</comment>
<dbReference type="PANTHER" id="PTHR30451">
    <property type="entry name" value="OUTER MEMBRANE USHER PROTEIN"/>
    <property type="match status" value="1"/>
</dbReference>
<evidence type="ECO:0000259" key="10">
    <source>
        <dbReference type="Pfam" id="PF13953"/>
    </source>
</evidence>
<keyword evidence="8 9" id="KW-0998">Cell outer membrane</keyword>
<keyword evidence="6" id="KW-0732">Signal</keyword>
<dbReference type="SUPFAM" id="SSF141729">
    <property type="entry name" value="FimD N-terminal domain-like"/>
    <property type="match status" value="1"/>
</dbReference>
<protein>
    <submittedName>
        <fullName evidence="12">Fimbria/pilus outer membrane usher protein</fullName>
    </submittedName>
</protein>
<dbReference type="RefSeq" id="WP_283214315.1">
    <property type="nucleotide sequence ID" value="NZ_JASGBI010000002.1"/>
</dbReference>
<evidence type="ECO:0000256" key="7">
    <source>
        <dbReference type="ARBA" id="ARBA00023136"/>
    </source>
</evidence>
<dbReference type="InterPro" id="IPR025949">
    <property type="entry name" value="PapC-like_C"/>
</dbReference>
<keyword evidence="9" id="KW-1029">Fimbrium biogenesis</keyword>
<evidence type="ECO:0000256" key="5">
    <source>
        <dbReference type="ARBA" id="ARBA00022692"/>
    </source>
</evidence>
<dbReference type="InterPro" id="IPR025885">
    <property type="entry name" value="PapC_N"/>
</dbReference>
<evidence type="ECO:0000256" key="2">
    <source>
        <dbReference type="ARBA" id="ARBA00008064"/>
    </source>
</evidence>
<feature type="domain" description="PapC-like C-terminal" evidence="10">
    <location>
        <begin position="773"/>
        <end position="833"/>
    </location>
</feature>
<dbReference type="Proteomes" id="UP001321580">
    <property type="component" value="Unassembled WGS sequence"/>
</dbReference>
<evidence type="ECO:0000256" key="4">
    <source>
        <dbReference type="ARBA" id="ARBA00022452"/>
    </source>
</evidence>
<evidence type="ECO:0000259" key="11">
    <source>
        <dbReference type="Pfam" id="PF13954"/>
    </source>
</evidence>
<evidence type="ECO:0000256" key="6">
    <source>
        <dbReference type="ARBA" id="ARBA00022729"/>
    </source>
</evidence>
<dbReference type="Pfam" id="PF13953">
    <property type="entry name" value="PapC_C"/>
    <property type="match status" value="1"/>
</dbReference>
<dbReference type="Pfam" id="PF13954">
    <property type="entry name" value="PapC_N"/>
    <property type="match status" value="1"/>
</dbReference>
<organism evidence="12 13">
    <name type="scientific">Lysobacter stagni</name>
    <dbReference type="NCBI Taxonomy" id="3045172"/>
    <lineage>
        <taxon>Bacteria</taxon>
        <taxon>Pseudomonadati</taxon>
        <taxon>Pseudomonadota</taxon>
        <taxon>Gammaproteobacteria</taxon>
        <taxon>Lysobacterales</taxon>
        <taxon>Lysobacteraceae</taxon>
        <taxon>Lysobacter</taxon>
    </lineage>
</organism>
<dbReference type="PROSITE" id="PS01151">
    <property type="entry name" value="FIMBRIAL_USHER"/>
    <property type="match status" value="1"/>
</dbReference>
<evidence type="ECO:0000256" key="3">
    <source>
        <dbReference type="ARBA" id="ARBA00022448"/>
    </source>
</evidence>
<evidence type="ECO:0000313" key="12">
    <source>
        <dbReference type="EMBL" id="MDI9240841.1"/>
    </source>
</evidence>
<dbReference type="InterPro" id="IPR000015">
    <property type="entry name" value="Fimb_usher"/>
</dbReference>
<comment type="similarity">
    <text evidence="2 9">Belongs to the fimbrial export usher family.</text>
</comment>
<dbReference type="Gene3D" id="3.10.20.410">
    <property type="match status" value="1"/>
</dbReference>
<evidence type="ECO:0000313" key="13">
    <source>
        <dbReference type="Proteomes" id="UP001321580"/>
    </source>
</evidence>
<keyword evidence="13" id="KW-1185">Reference proteome</keyword>
<dbReference type="Pfam" id="PF00577">
    <property type="entry name" value="Usher"/>
    <property type="match status" value="1"/>
</dbReference>
<keyword evidence="3 9" id="KW-0813">Transport</keyword>
<dbReference type="Gene3D" id="2.60.40.2070">
    <property type="match status" value="1"/>
</dbReference>
<dbReference type="InterPro" id="IPR042186">
    <property type="entry name" value="FimD_plug_dom"/>
</dbReference>
<gene>
    <name evidence="12" type="ORF">QLQ15_18215</name>
</gene>
<evidence type="ECO:0000256" key="9">
    <source>
        <dbReference type="RuleBase" id="RU003884"/>
    </source>
</evidence>
<dbReference type="InterPro" id="IPR037224">
    <property type="entry name" value="PapC_N_sf"/>
</dbReference>
<dbReference type="InterPro" id="IPR018030">
    <property type="entry name" value="Fimbrial_membr_usher_CS"/>
</dbReference>
<dbReference type="Gene3D" id="2.60.40.3110">
    <property type="match status" value="1"/>
</dbReference>
<keyword evidence="4" id="KW-1134">Transmembrane beta strand</keyword>
<sequence>MSPLAPFSRSSRRSNRRALTISILTALGTTPVLVFAAPSPEPSPGPQSVEFSSAFLSGSTGADLSRFERGNPILPGNQSVDVFVNDARISRQDVLFRALDGRDDIQPCFTIDLLDAVGVDTAKLEGEGVALDGECLDLRALIPDARVLADAGDMSLRLSIPQIYLRRNAQGYVDPKLWDRGVTALTLGYSFNVTNTDNDVGGSSRSAYLGLNTGLNVAGWRIRNQSYYSWNRGGQSDFTSISTYAQHDIDRLRSQLTVGDTFTTGQIFDSLGFRGVSLATDDRMLPDSMTGYAPIVRGVAQTNATVEIRQAGYVIYRINVAPGPFEITDLPPAGFGGDLEVVVTETDGRQASFTVPFAAVPQLLRPGTSRYSAVAGEVRNDSLKSGAPSFLEATYQRGINNWMTAYGGIQSTEHDKYRSAVVGAAFNTPVGAVSLDVTGSRANFSEGRGSQSGYSARATYSKNIPSTQTNFALAAYRYSSRGYLTLDDAAQWDDQIRTTGLNGLPRDAGPERNRFSVTMSQNLGSMGTLNVSGSRYDYWSGRDVDTSYQIGWSKRFRSATFGVNAARSRYTGRDYDNTYSLALTVPLGRDSHSGRAPMFDVAASQDPYGNNVQARVNGIAGARNQYNYGVTGNFGDSNKDSVGVHGGWRGAYGTVNGAYTYGTGSRSASLTAQGGLVVHSGGITLAPQVNETMAILNAADAKGARLSDGVSKIDRRGYAVMSSLTPYRRNEVTLDPHGLSFDVELEEARAQVVPRSGAIIPVKFKTASGKAVLLQLSQDDGTAVPFGAEVKESAGKVVGYVGQEGRAFVRLSDENGGQLSVTWSDSGHCTFDVRSGAATSGPAGLSAIEGRCHAN</sequence>
<comment type="caution">
    <text evidence="12">The sequence shown here is derived from an EMBL/GenBank/DDBJ whole genome shotgun (WGS) entry which is preliminary data.</text>
</comment>
<proteinExistence type="inferred from homology"/>
<keyword evidence="7 9" id="KW-0472">Membrane</keyword>
<dbReference type="PANTHER" id="PTHR30451:SF20">
    <property type="entry name" value="FIMBRIAE USHER"/>
    <property type="match status" value="1"/>
</dbReference>
<name>A0ABT6XLC0_9GAMM</name>
<accession>A0ABT6XLC0</accession>
<dbReference type="Gene3D" id="2.60.40.2610">
    <property type="entry name" value="Outer membrane usher protein FimD, plug domain"/>
    <property type="match status" value="1"/>
</dbReference>
<dbReference type="EMBL" id="JASGBI010000002">
    <property type="protein sequence ID" value="MDI9240841.1"/>
    <property type="molecule type" value="Genomic_DNA"/>
</dbReference>
<reference evidence="12 13" key="1">
    <citation type="submission" date="2023-05" db="EMBL/GenBank/DDBJ databases">
        <title>Lysobacter sp. strain LF1 Genome sequencing and assembly.</title>
        <authorList>
            <person name="Jung Y."/>
        </authorList>
    </citation>
    <scope>NUCLEOTIDE SEQUENCE [LARGE SCALE GENOMIC DNA]</scope>
    <source>
        <strain evidence="12 13">LF1</strain>
    </source>
</reference>
<keyword evidence="5 9" id="KW-0812">Transmembrane</keyword>
<feature type="domain" description="PapC N-terminal" evidence="11">
    <location>
        <begin position="50"/>
        <end position="192"/>
    </location>
</feature>
<evidence type="ECO:0000256" key="1">
    <source>
        <dbReference type="ARBA" id="ARBA00004571"/>
    </source>
</evidence>
<dbReference type="InterPro" id="IPR043142">
    <property type="entry name" value="PapC-like_C_sf"/>
</dbReference>